<feature type="transmembrane region" description="Helical" evidence="7">
    <location>
        <begin position="6"/>
        <end position="29"/>
    </location>
</feature>
<dbReference type="PANTHER" id="PTHR43562:SF3">
    <property type="entry name" value="SODIUM ION_PROTON EXCHANGER (EUROFUNG)"/>
    <property type="match status" value="1"/>
</dbReference>
<evidence type="ECO:0000313" key="8">
    <source>
        <dbReference type="EMBL" id="OAF58752.1"/>
    </source>
</evidence>
<keyword evidence="1" id="KW-0813">Transport</keyword>
<feature type="transmembrane region" description="Helical" evidence="7">
    <location>
        <begin position="155"/>
        <end position="178"/>
    </location>
</feature>
<evidence type="ECO:0000256" key="4">
    <source>
        <dbReference type="ARBA" id="ARBA00023065"/>
    </source>
</evidence>
<dbReference type="RefSeq" id="XP_024324036.1">
    <property type="nucleotide sequence ID" value="XM_024469711.1"/>
</dbReference>
<keyword evidence="4" id="KW-0406">Ion transport</keyword>
<dbReference type="GO" id="GO:0015297">
    <property type="term" value="F:antiporter activity"/>
    <property type="evidence" value="ECO:0007669"/>
    <property type="project" value="UniProtKB-KW"/>
</dbReference>
<dbReference type="OrthoDB" id="1288932at2759"/>
<keyword evidence="2" id="KW-0050">Antiport</keyword>
<name>A0A177ABE8_9PEZI</name>
<evidence type="ECO:0000256" key="7">
    <source>
        <dbReference type="SAM" id="Phobius"/>
    </source>
</evidence>
<accession>A0A177ABE8</accession>
<evidence type="ECO:0000256" key="1">
    <source>
        <dbReference type="ARBA" id="ARBA00022448"/>
    </source>
</evidence>
<keyword evidence="5" id="KW-0739">Sodium transport</keyword>
<dbReference type="Gene3D" id="1.20.1530.20">
    <property type="match status" value="1"/>
</dbReference>
<dbReference type="GeneID" id="36289168"/>
<reference evidence="8" key="1">
    <citation type="submission" date="2016-03" db="EMBL/GenBank/DDBJ databases">
        <title>Updated assembly of Pseudogymnoascus destructans, the fungus causing white-nose syndrome of bats.</title>
        <authorList>
            <person name="Palmer J.M."/>
            <person name="Drees K.P."/>
            <person name="Foster J.T."/>
            <person name="Lindner D.L."/>
        </authorList>
    </citation>
    <scope>NUCLEOTIDE SEQUENCE [LARGE SCALE GENOMIC DNA]</scope>
    <source>
        <strain evidence="8">20631-21</strain>
    </source>
</reference>
<dbReference type="EMBL" id="KV441395">
    <property type="protein sequence ID" value="OAF58752.1"/>
    <property type="molecule type" value="Genomic_DNA"/>
</dbReference>
<evidence type="ECO:0000256" key="3">
    <source>
        <dbReference type="ARBA" id="ARBA00023053"/>
    </source>
</evidence>
<keyword evidence="7" id="KW-0472">Membrane</keyword>
<gene>
    <name evidence="8" type="ORF">VC83_06106</name>
</gene>
<protein>
    <recommendedName>
        <fullName evidence="9">Cation/H+ exchanger domain-containing protein</fullName>
    </recommendedName>
</protein>
<keyword evidence="7" id="KW-0812">Transmembrane</keyword>
<dbReference type="eggNOG" id="ENOG502QU6S">
    <property type="taxonomic scope" value="Eukaryota"/>
</dbReference>
<evidence type="ECO:0000256" key="6">
    <source>
        <dbReference type="SAM" id="MobiDB-lite"/>
    </source>
</evidence>
<dbReference type="Proteomes" id="UP000077154">
    <property type="component" value="Unassembled WGS sequence"/>
</dbReference>
<keyword evidence="3" id="KW-0915">Sodium</keyword>
<dbReference type="AlphaFoldDB" id="A0A177ABE8"/>
<evidence type="ECO:0000256" key="2">
    <source>
        <dbReference type="ARBA" id="ARBA00022449"/>
    </source>
</evidence>
<dbReference type="GO" id="GO:0006814">
    <property type="term" value="P:sodium ion transport"/>
    <property type="evidence" value="ECO:0007669"/>
    <property type="project" value="UniProtKB-KW"/>
</dbReference>
<organism evidence="8">
    <name type="scientific">Pseudogymnoascus destructans</name>
    <dbReference type="NCBI Taxonomy" id="655981"/>
    <lineage>
        <taxon>Eukaryota</taxon>
        <taxon>Fungi</taxon>
        <taxon>Dikarya</taxon>
        <taxon>Ascomycota</taxon>
        <taxon>Pezizomycotina</taxon>
        <taxon>Leotiomycetes</taxon>
        <taxon>Thelebolales</taxon>
        <taxon>Thelebolaceae</taxon>
        <taxon>Pseudogymnoascus</taxon>
    </lineage>
</organism>
<evidence type="ECO:0008006" key="9">
    <source>
        <dbReference type="Google" id="ProtNLM"/>
    </source>
</evidence>
<dbReference type="InterPro" id="IPR038770">
    <property type="entry name" value="Na+/solute_symporter_sf"/>
</dbReference>
<evidence type="ECO:0000256" key="5">
    <source>
        <dbReference type="ARBA" id="ARBA00023201"/>
    </source>
</evidence>
<sequence length="204" mass="21363">MFGGSVVWRGIVYTILMLFAKLVTGLWLVRLDISLTKVTPKSMRFSVFGGGKAKKEVSSTASAADTHELQPQSHAAVRPPTKEAPTAKSQSPGPSMVASTAATPKPKNPLSLYPAAMLGTAMTARGEIGLLIASIAEMTGLFASSSRPSNGSSEIYLVVTWAIVLCTIIGPLGVGTLVKRVRRLQGERAKTPGASDPLGIWGVS</sequence>
<keyword evidence="7" id="KW-1133">Transmembrane helix</keyword>
<proteinExistence type="predicted"/>
<dbReference type="PANTHER" id="PTHR43562">
    <property type="entry name" value="NAPA-TYPE SODIUM/HYDROGEN ANTIPORTER"/>
    <property type="match status" value="1"/>
</dbReference>
<feature type="region of interest" description="Disordered" evidence="6">
    <location>
        <begin position="59"/>
        <end position="105"/>
    </location>
</feature>
<feature type="compositionally biased region" description="Polar residues" evidence="6">
    <location>
        <begin position="59"/>
        <end position="73"/>
    </location>
</feature>
<feature type="compositionally biased region" description="Polar residues" evidence="6">
    <location>
        <begin position="87"/>
        <end position="102"/>
    </location>
</feature>
<dbReference type="VEuPathDB" id="FungiDB:GMDG_06568"/>